<dbReference type="Pfam" id="PF06983">
    <property type="entry name" value="3-dmu-9_3-mt"/>
    <property type="match status" value="1"/>
</dbReference>
<evidence type="ECO:0000313" key="3">
    <source>
        <dbReference type="Proteomes" id="UP000319204"/>
    </source>
</evidence>
<dbReference type="AlphaFoldDB" id="A0A5N5J292"/>
<comment type="caution">
    <text evidence="2">The sequence shown here is derived from an EMBL/GenBank/DDBJ whole genome shotgun (WGS) entry which is preliminary data.</text>
</comment>
<dbReference type="RefSeq" id="WP_151890688.1">
    <property type="nucleotide sequence ID" value="NZ_VNIK02000007.1"/>
</dbReference>
<name>A0A5N5J292_9FLAO</name>
<accession>A0A5N5J292</accession>
<dbReference type="PANTHER" id="PTHR33990:SF1">
    <property type="entry name" value="PROTEIN YJDN"/>
    <property type="match status" value="1"/>
</dbReference>
<evidence type="ECO:0000259" key="1">
    <source>
        <dbReference type="Pfam" id="PF06983"/>
    </source>
</evidence>
<feature type="domain" description="PhnB-like" evidence="1">
    <location>
        <begin position="3"/>
        <end position="128"/>
    </location>
</feature>
<sequence length="137" mass="15891">MDQIIAYLTFNGNCREAMEFYQECIGGELKLQTLKDVPKPKKFPDDMKDYVVQAILEKDGILLMGTDMVDKKLIRGNSISIFLGTSNEEQLQRYYQKLKKGSRSTYPLERTHWGNLFGGLVDKFGNEWLFHCKKNNN</sequence>
<dbReference type="Gene3D" id="3.10.180.10">
    <property type="entry name" value="2,3-Dihydroxybiphenyl 1,2-Dioxygenase, domain 1"/>
    <property type="match status" value="1"/>
</dbReference>
<dbReference type="OrthoDB" id="9795306at2"/>
<evidence type="ECO:0000313" key="2">
    <source>
        <dbReference type="EMBL" id="KAB5487543.1"/>
    </source>
</evidence>
<protein>
    <submittedName>
        <fullName evidence="2">VOC family protein</fullName>
    </submittedName>
</protein>
<proteinExistence type="predicted"/>
<dbReference type="EMBL" id="VNIK02000007">
    <property type="protein sequence ID" value="KAB5487543.1"/>
    <property type="molecule type" value="Genomic_DNA"/>
</dbReference>
<dbReference type="PANTHER" id="PTHR33990">
    <property type="entry name" value="PROTEIN YJDN-RELATED"/>
    <property type="match status" value="1"/>
</dbReference>
<dbReference type="CDD" id="cd06588">
    <property type="entry name" value="PhnB_like"/>
    <property type="match status" value="1"/>
</dbReference>
<dbReference type="Proteomes" id="UP000319204">
    <property type="component" value="Unassembled WGS sequence"/>
</dbReference>
<dbReference type="InterPro" id="IPR029068">
    <property type="entry name" value="Glyas_Bleomycin-R_OHBP_Dase"/>
</dbReference>
<keyword evidence="3" id="KW-1185">Reference proteome</keyword>
<reference evidence="2" key="1">
    <citation type="submission" date="2019-10" db="EMBL/GenBank/DDBJ databases">
        <title>Muricauda hadale sp. nov., a piezophilic bacterium isolated from hadopelagic water of the Mariana Trench.</title>
        <authorList>
            <person name="Wei Y."/>
        </authorList>
    </citation>
    <scope>NUCLEOTIDE SEQUENCE [LARGE SCALE GENOMIC DNA]</scope>
    <source>
        <strain evidence="2">MT-229</strain>
    </source>
</reference>
<dbReference type="InterPro" id="IPR028973">
    <property type="entry name" value="PhnB-like"/>
</dbReference>
<dbReference type="SUPFAM" id="SSF54593">
    <property type="entry name" value="Glyoxalase/Bleomycin resistance protein/Dihydroxybiphenyl dioxygenase"/>
    <property type="match status" value="1"/>
</dbReference>
<organism evidence="2 3">
    <name type="scientific">Flagellimonas hadalis</name>
    <dbReference type="NCBI Taxonomy" id="2597517"/>
    <lineage>
        <taxon>Bacteria</taxon>
        <taxon>Pseudomonadati</taxon>
        <taxon>Bacteroidota</taxon>
        <taxon>Flavobacteriia</taxon>
        <taxon>Flavobacteriales</taxon>
        <taxon>Flavobacteriaceae</taxon>
        <taxon>Flagellimonas</taxon>
    </lineage>
</organism>
<gene>
    <name evidence="2" type="ORF">FOT42_011310</name>
</gene>